<dbReference type="InterPro" id="IPR011006">
    <property type="entry name" value="CheY-like_superfamily"/>
</dbReference>
<dbReference type="Gene3D" id="6.10.250.690">
    <property type="match status" value="1"/>
</dbReference>
<dbReference type="SMART" id="SM00448">
    <property type="entry name" value="REC"/>
    <property type="match status" value="1"/>
</dbReference>
<evidence type="ECO:0000259" key="8">
    <source>
        <dbReference type="PROSITE" id="PS50110"/>
    </source>
</evidence>
<evidence type="ECO:0000256" key="3">
    <source>
        <dbReference type="ARBA" id="ARBA00023125"/>
    </source>
</evidence>
<dbReference type="InterPro" id="IPR036388">
    <property type="entry name" value="WH-like_DNA-bd_sf"/>
</dbReference>
<accession>A0A844F8H4</accession>
<dbReference type="Gene3D" id="3.40.50.2300">
    <property type="match status" value="1"/>
</dbReference>
<proteinExistence type="predicted"/>
<feature type="domain" description="Response regulatory" evidence="8">
    <location>
        <begin position="24"/>
        <end position="136"/>
    </location>
</feature>
<organism evidence="10 11">
    <name type="scientific">Clostridium scindens (strain JCM 10418 / VPI 12708)</name>
    <dbReference type="NCBI Taxonomy" id="29347"/>
    <lineage>
        <taxon>Bacteria</taxon>
        <taxon>Bacillati</taxon>
        <taxon>Bacillota</taxon>
        <taxon>Clostridia</taxon>
        <taxon>Lachnospirales</taxon>
        <taxon>Lachnospiraceae</taxon>
    </lineage>
</organism>
<comment type="caution">
    <text evidence="10">The sequence shown here is derived from an EMBL/GenBank/DDBJ whole genome shotgun (WGS) entry which is preliminary data.</text>
</comment>
<dbReference type="SMART" id="SM00862">
    <property type="entry name" value="Trans_reg_C"/>
    <property type="match status" value="1"/>
</dbReference>
<evidence type="ECO:0000313" key="11">
    <source>
        <dbReference type="Proteomes" id="UP000462363"/>
    </source>
</evidence>
<feature type="domain" description="OmpR/PhoB-type" evidence="9">
    <location>
        <begin position="144"/>
        <end position="240"/>
    </location>
</feature>
<dbReference type="GO" id="GO:0000156">
    <property type="term" value="F:phosphorelay response regulator activity"/>
    <property type="evidence" value="ECO:0007669"/>
    <property type="project" value="TreeGrafter"/>
</dbReference>
<evidence type="ECO:0000256" key="2">
    <source>
        <dbReference type="ARBA" id="ARBA00023015"/>
    </source>
</evidence>
<gene>
    <name evidence="10" type="ORF">FYJ37_09010</name>
</gene>
<keyword evidence="4" id="KW-0804">Transcription</keyword>
<dbReference type="GO" id="GO:0000976">
    <property type="term" value="F:transcription cis-regulatory region binding"/>
    <property type="evidence" value="ECO:0007669"/>
    <property type="project" value="TreeGrafter"/>
</dbReference>
<dbReference type="EMBL" id="VUMB01000016">
    <property type="protein sequence ID" value="MSS40490.1"/>
    <property type="molecule type" value="Genomic_DNA"/>
</dbReference>
<dbReference type="CDD" id="cd00383">
    <property type="entry name" value="trans_reg_C"/>
    <property type="match status" value="1"/>
</dbReference>
<dbReference type="Pfam" id="PF00072">
    <property type="entry name" value="Response_reg"/>
    <property type="match status" value="1"/>
</dbReference>
<dbReference type="PROSITE" id="PS50110">
    <property type="entry name" value="RESPONSE_REGULATORY"/>
    <property type="match status" value="1"/>
</dbReference>
<reference evidence="10 11" key="1">
    <citation type="submission" date="2019-08" db="EMBL/GenBank/DDBJ databases">
        <title>In-depth cultivation of the pig gut microbiome towards novel bacterial diversity and tailored functional studies.</title>
        <authorList>
            <person name="Wylensek D."/>
            <person name="Hitch T.C.A."/>
            <person name="Clavel T."/>
        </authorList>
    </citation>
    <scope>NUCLEOTIDE SEQUENCE [LARGE SCALE GENOMIC DNA]</scope>
    <source>
        <strain evidence="10 11">BL-389-WT-3D</strain>
    </source>
</reference>
<keyword evidence="3 7" id="KW-0238">DNA-binding</keyword>
<dbReference type="InterPro" id="IPR001789">
    <property type="entry name" value="Sig_transdc_resp-reg_receiver"/>
</dbReference>
<dbReference type="InterPro" id="IPR001867">
    <property type="entry name" value="OmpR/PhoB-type_DNA-bd"/>
</dbReference>
<keyword evidence="6" id="KW-0597">Phosphoprotein</keyword>
<evidence type="ECO:0000256" key="5">
    <source>
        <dbReference type="ARBA" id="ARBA00024867"/>
    </source>
</evidence>
<keyword evidence="2" id="KW-0805">Transcription regulation</keyword>
<dbReference type="GO" id="GO:0005829">
    <property type="term" value="C:cytosol"/>
    <property type="evidence" value="ECO:0007669"/>
    <property type="project" value="TreeGrafter"/>
</dbReference>
<dbReference type="Proteomes" id="UP000462363">
    <property type="component" value="Unassembled WGS sequence"/>
</dbReference>
<feature type="DNA-binding region" description="OmpR/PhoB-type" evidence="7">
    <location>
        <begin position="144"/>
        <end position="240"/>
    </location>
</feature>
<dbReference type="GO" id="GO:0032993">
    <property type="term" value="C:protein-DNA complex"/>
    <property type="evidence" value="ECO:0007669"/>
    <property type="project" value="TreeGrafter"/>
</dbReference>
<dbReference type="PROSITE" id="PS51755">
    <property type="entry name" value="OMPR_PHOB"/>
    <property type="match status" value="1"/>
</dbReference>
<evidence type="ECO:0000256" key="6">
    <source>
        <dbReference type="PROSITE-ProRule" id="PRU00169"/>
    </source>
</evidence>
<evidence type="ECO:0000259" key="9">
    <source>
        <dbReference type="PROSITE" id="PS51755"/>
    </source>
</evidence>
<dbReference type="SUPFAM" id="SSF52172">
    <property type="entry name" value="CheY-like"/>
    <property type="match status" value="1"/>
</dbReference>
<dbReference type="Gene3D" id="1.10.10.10">
    <property type="entry name" value="Winged helix-like DNA-binding domain superfamily/Winged helix DNA-binding domain"/>
    <property type="match status" value="1"/>
</dbReference>
<dbReference type="PANTHER" id="PTHR48111:SF73">
    <property type="entry name" value="ALKALINE PHOSPHATASE SYNTHESIS TRANSCRIPTIONAL REGULATORY PROTEIN PHOP"/>
    <property type="match status" value="1"/>
</dbReference>
<dbReference type="CDD" id="cd17574">
    <property type="entry name" value="REC_OmpR"/>
    <property type="match status" value="1"/>
</dbReference>
<dbReference type="PANTHER" id="PTHR48111">
    <property type="entry name" value="REGULATOR OF RPOS"/>
    <property type="match status" value="1"/>
</dbReference>
<evidence type="ECO:0000313" key="10">
    <source>
        <dbReference type="EMBL" id="MSS40490.1"/>
    </source>
</evidence>
<dbReference type="InterPro" id="IPR039420">
    <property type="entry name" value="WalR-like"/>
</dbReference>
<evidence type="ECO:0000256" key="1">
    <source>
        <dbReference type="ARBA" id="ARBA00018672"/>
    </source>
</evidence>
<feature type="modified residue" description="4-aspartylphosphate" evidence="6">
    <location>
        <position position="72"/>
    </location>
</feature>
<name>A0A844F8H4_CLOSV</name>
<dbReference type="Pfam" id="PF00486">
    <property type="entry name" value="Trans_reg_C"/>
    <property type="match status" value="1"/>
</dbReference>
<sequence length="242" mass="27756">MRYNIQYGDFVVLFISQVVELLIKILLLEDDDTISFGIEAALRRKGYECITCPSIEQGRECFSSDIHLILLDLNLPDGSGYDFCRWVKEQADTPIIFLTVRDGVTDITRGLDMGADDYIIKPFHIAVLESRISAVLRRLPEDKQPVLVCGDISLNKDKMQGYLNGEPVTLTALEYRLLHILLENKGRTLPRNLILERLWDADGNFVNDNTLTVTMRRLRKKLNDTRHIVTIRGIGYRMEEIV</sequence>
<evidence type="ECO:0000256" key="7">
    <source>
        <dbReference type="PROSITE-ProRule" id="PRU01091"/>
    </source>
</evidence>
<comment type="function">
    <text evidence="5">May play the central regulatory role in sporulation. It may be an element of the effector pathway responsible for the activation of sporulation genes in response to nutritional stress. Spo0A may act in concert with spo0H (a sigma factor) to control the expression of some genes that are critical to the sporulation process.</text>
</comment>
<dbReference type="GO" id="GO:0006355">
    <property type="term" value="P:regulation of DNA-templated transcription"/>
    <property type="evidence" value="ECO:0007669"/>
    <property type="project" value="InterPro"/>
</dbReference>
<dbReference type="AlphaFoldDB" id="A0A844F8H4"/>
<protein>
    <recommendedName>
        <fullName evidence="1">Stage 0 sporulation protein A homolog</fullName>
    </recommendedName>
</protein>
<evidence type="ECO:0000256" key="4">
    <source>
        <dbReference type="ARBA" id="ARBA00023163"/>
    </source>
</evidence>